<reference evidence="1" key="1">
    <citation type="submission" date="2022-03" db="EMBL/GenBank/DDBJ databases">
        <authorList>
            <person name="Tunstrom K."/>
        </authorList>
    </citation>
    <scope>NUCLEOTIDE SEQUENCE</scope>
</reference>
<dbReference type="PANTHER" id="PTHR46704:SF9">
    <property type="entry name" value="BHLH DOMAIN-CONTAINING PROTEIN"/>
    <property type="match status" value="1"/>
</dbReference>
<accession>A0AAU9TT74</accession>
<dbReference type="PANTHER" id="PTHR46704">
    <property type="entry name" value="CXC DOMAIN-CONTAINING PROTEIN-RELATED"/>
    <property type="match status" value="1"/>
</dbReference>
<dbReference type="EMBL" id="CAKOGL010000007">
    <property type="protein sequence ID" value="CAH2089016.1"/>
    <property type="molecule type" value="Genomic_DNA"/>
</dbReference>
<sequence length="189" mass="21433">MTDSLEISIHEAEETLPENLQLYKNIDTIWMLSHAYLLPNLPMWVGFNCLISNNEDKPKQVVSYLTPINLSPTNISVVLEIMEQSLKIRDEVKQSCIQITYDLAIAKVALQIQATEAPKFDNLFIHLGPFHIKMSYFKAIGKFMADCGLSNVMVHSSLLASGSVAGFQEGKHFNRKRLHPLVYYARTYA</sequence>
<gene>
    <name evidence="1" type="ORF">EEDITHA_LOCUS5113</name>
</gene>
<proteinExistence type="predicted"/>
<protein>
    <submittedName>
        <fullName evidence="1">Uncharacterized protein</fullName>
    </submittedName>
</protein>
<comment type="caution">
    <text evidence="1">The sequence shown here is derived from an EMBL/GenBank/DDBJ whole genome shotgun (WGS) entry which is preliminary data.</text>
</comment>
<dbReference type="Proteomes" id="UP001153954">
    <property type="component" value="Unassembled WGS sequence"/>
</dbReference>
<evidence type="ECO:0000313" key="1">
    <source>
        <dbReference type="EMBL" id="CAH2089016.1"/>
    </source>
</evidence>
<keyword evidence="2" id="KW-1185">Reference proteome</keyword>
<name>A0AAU9TT74_EUPED</name>
<evidence type="ECO:0000313" key="2">
    <source>
        <dbReference type="Proteomes" id="UP001153954"/>
    </source>
</evidence>
<dbReference type="AlphaFoldDB" id="A0AAU9TT74"/>
<organism evidence="1 2">
    <name type="scientific">Euphydryas editha</name>
    <name type="common">Edith's checkerspot</name>
    <dbReference type="NCBI Taxonomy" id="104508"/>
    <lineage>
        <taxon>Eukaryota</taxon>
        <taxon>Metazoa</taxon>
        <taxon>Ecdysozoa</taxon>
        <taxon>Arthropoda</taxon>
        <taxon>Hexapoda</taxon>
        <taxon>Insecta</taxon>
        <taxon>Pterygota</taxon>
        <taxon>Neoptera</taxon>
        <taxon>Endopterygota</taxon>
        <taxon>Lepidoptera</taxon>
        <taxon>Glossata</taxon>
        <taxon>Ditrysia</taxon>
        <taxon>Papilionoidea</taxon>
        <taxon>Nymphalidae</taxon>
        <taxon>Nymphalinae</taxon>
        <taxon>Euphydryas</taxon>
    </lineage>
</organism>